<dbReference type="GO" id="GO:0006629">
    <property type="term" value="P:lipid metabolic process"/>
    <property type="evidence" value="ECO:0007669"/>
    <property type="project" value="InterPro"/>
</dbReference>
<evidence type="ECO:0000256" key="6">
    <source>
        <dbReference type="ARBA" id="ARBA00023136"/>
    </source>
</evidence>
<evidence type="ECO:0000256" key="3">
    <source>
        <dbReference type="ARBA" id="ARBA00022679"/>
    </source>
</evidence>
<dbReference type="PANTHER" id="PTHR31595">
    <property type="entry name" value="LONG-CHAIN-ALCOHOL O-FATTY-ACYLTRANSFERASE 3-RELATED"/>
    <property type="match status" value="1"/>
</dbReference>
<gene>
    <name evidence="9" type="ORF">SODALDRAFT_361742</name>
</gene>
<proteinExistence type="inferred from homology"/>
<feature type="compositionally biased region" description="Polar residues" evidence="7">
    <location>
        <begin position="132"/>
        <end position="141"/>
    </location>
</feature>
<keyword evidence="6" id="KW-0472">Membrane</keyword>
<dbReference type="OrthoDB" id="2796277at2759"/>
<dbReference type="RefSeq" id="XP_028464716.1">
    <property type="nucleotide sequence ID" value="XM_028614404.1"/>
</dbReference>
<dbReference type="Pfam" id="PF13813">
    <property type="entry name" value="MBOAT_2"/>
    <property type="match status" value="1"/>
</dbReference>
<sequence>MANGMEPPELLAVATLTAYRDAFKAGIDAGRAHRFTIPYHFIPGYVIPILYMSIPHVRRPWLYRCRWLVVILVVGFNANLVRNTSSTNVALAYAAGLWGYWSIMHNLTMLVWSRPQSEAERVARRRREKQEPQPTGTTHSGSRSRDQATAPGSDTKQFEYYWQAFPVDGTFLERLEWAFDLYSTFRGAGWNWAVPNIPSPQRPEKPLSGELVKMDTIPLKTRTGYATYPTVRDFVRTKVMACVYAYVVLDVLKVLMMRDPWWILGPGHLLDQVPLPPYLDAIPTWFLGVSRSLMMLLGMHAAIVGLFSLHDLLQYYITSCVYPLRAELWRYSSVFGSLDLVLDRGLAGFWGACWHQTFRAPFAGPGTWLSSRAGHHLFPPRSSAAKAATAFFAFFQSGILHGCGSRTSLGPADPLYPMLFFLLSGAGILLQRAACVAFRAWIDPLPRRLRRAGNLAYVVLWLHFTSWPLAADLAHAGIWLLEPVPLSFVRALGFGQVDHALWRIDDDTTAHWRKGNHWWQSGLS</sequence>
<keyword evidence="10" id="KW-1185">Reference proteome</keyword>
<evidence type="ECO:0000313" key="9">
    <source>
        <dbReference type="EMBL" id="ROT36910.1"/>
    </source>
</evidence>
<organism evidence="9 10">
    <name type="scientific">Sodiomyces alkalinus (strain CBS 110278 / VKM F-3762 / F11)</name>
    <name type="common">Alkaliphilic filamentous fungus</name>
    <dbReference type="NCBI Taxonomy" id="1314773"/>
    <lineage>
        <taxon>Eukaryota</taxon>
        <taxon>Fungi</taxon>
        <taxon>Dikarya</taxon>
        <taxon>Ascomycota</taxon>
        <taxon>Pezizomycotina</taxon>
        <taxon>Sordariomycetes</taxon>
        <taxon>Hypocreomycetidae</taxon>
        <taxon>Glomerellales</taxon>
        <taxon>Plectosphaerellaceae</taxon>
        <taxon>Sodiomyces</taxon>
    </lineage>
</organism>
<dbReference type="EMBL" id="ML119058">
    <property type="protein sequence ID" value="ROT36910.1"/>
    <property type="molecule type" value="Genomic_DNA"/>
</dbReference>
<keyword evidence="5" id="KW-1133">Transmembrane helix</keyword>
<dbReference type="GO" id="GO:0016020">
    <property type="term" value="C:membrane"/>
    <property type="evidence" value="ECO:0007669"/>
    <property type="project" value="UniProtKB-SubCell"/>
</dbReference>
<evidence type="ECO:0000256" key="7">
    <source>
        <dbReference type="SAM" id="MobiDB-lite"/>
    </source>
</evidence>
<dbReference type="Proteomes" id="UP000272025">
    <property type="component" value="Unassembled WGS sequence"/>
</dbReference>
<reference evidence="9 10" key="1">
    <citation type="journal article" date="2018" name="Mol. Ecol.">
        <title>The obligate alkalophilic soda-lake fungus Sodiomyces alkalinus has shifted to a protein diet.</title>
        <authorList>
            <person name="Grum-Grzhimaylo A.A."/>
            <person name="Falkoski D.L."/>
            <person name="van den Heuvel J."/>
            <person name="Valero-Jimenez C.A."/>
            <person name="Min B."/>
            <person name="Choi I.G."/>
            <person name="Lipzen A."/>
            <person name="Daum C.G."/>
            <person name="Aanen D.K."/>
            <person name="Tsang A."/>
            <person name="Henrissat B."/>
            <person name="Bilanenko E.N."/>
            <person name="de Vries R.P."/>
            <person name="van Kan J.A.L."/>
            <person name="Grigoriev I.V."/>
            <person name="Debets A.J.M."/>
        </authorList>
    </citation>
    <scope>NUCLEOTIDE SEQUENCE [LARGE SCALE GENOMIC DNA]</scope>
    <source>
        <strain evidence="9 10">F11</strain>
    </source>
</reference>
<evidence type="ECO:0000256" key="4">
    <source>
        <dbReference type="ARBA" id="ARBA00022692"/>
    </source>
</evidence>
<dbReference type="PANTHER" id="PTHR31595:SF67">
    <property type="entry name" value="WAX SYNTHASE DOMAIN-CONTAINING PROTEIN"/>
    <property type="match status" value="1"/>
</dbReference>
<evidence type="ECO:0000256" key="2">
    <source>
        <dbReference type="ARBA" id="ARBA00007282"/>
    </source>
</evidence>
<evidence type="ECO:0000256" key="1">
    <source>
        <dbReference type="ARBA" id="ARBA00004141"/>
    </source>
</evidence>
<evidence type="ECO:0000313" key="10">
    <source>
        <dbReference type="Proteomes" id="UP000272025"/>
    </source>
</evidence>
<protein>
    <recommendedName>
        <fullName evidence="8">Wax synthase domain-containing protein</fullName>
    </recommendedName>
</protein>
<accession>A0A3N2PR12</accession>
<comment type="subcellular location">
    <subcellularLocation>
        <location evidence="1">Membrane</location>
        <topology evidence="1">Multi-pass membrane protein</topology>
    </subcellularLocation>
</comment>
<dbReference type="GeneID" id="39582882"/>
<evidence type="ECO:0000259" key="8">
    <source>
        <dbReference type="Pfam" id="PF13813"/>
    </source>
</evidence>
<dbReference type="AlphaFoldDB" id="A0A3N2PR12"/>
<keyword evidence="4" id="KW-0812">Transmembrane</keyword>
<evidence type="ECO:0000256" key="5">
    <source>
        <dbReference type="ARBA" id="ARBA00022989"/>
    </source>
</evidence>
<dbReference type="InterPro" id="IPR032805">
    <property type="entry name" value="Wax_synthase_dom"/>
</dbReference>
<name>A0A3N2PR12_SODAK</name>
<dbReference type="InterPro" id="IPR044851">
    <property type="entry name" value="Wax_synthase"/>
</dbReference>
<dbReference type="STRING" id="1314773.A0A3N2PR12"/>
<feature type="domain" description="Wax synthase" evidence="8">
    <location>
        <begin position="332"/>
        <end position="423"/>
    </location>
</feature>
<feature type="region of interest" description="Disordered" evidence="7">
    <location>
        <begin position="121"/>
        <end position="152"/>
    </location>
</feature>
<keyword evidence="3" id="KW-0808">Transferase</keyword>
<dbReference type="GO" id="GO:0008374">
    <property type="term" value="F:O-acyltransferase activity"/>
    <property type="evidence" value="ECO:0007669"/>
    <property type="project" value="InterPro"/>
</dbReference>
<comment type="similarity">
    <text evidence="2">Belongs to the wax synthase family.</text>
</comment>